<keyword evidence="3 4" id="KW-0408">Iron</keyword>
<evidence type="ECO:0000259" key="7">
    <source>
        <dbReference type="PROSITE" id="PS51007"/>
    </source>
</evidence>
<dbReference type="Pfam" id="PF13442">
    <property type="entry name" value="Cytochrome_CBB3"/>
    <property type="match status" value="1"/>
</dbReference>
<dbReference type="PROSITE" id="PS51007">
    <property type="entry name" value="CYTC"/>
    <property type="match status" value="1"/>
</dbReference>
<feature type="region of interest" description="Disordered" evidence="5">
    <location>
        <begin position="1"/>
        <end position="20"/>
    </location>
</feature>
<feature type="transmembrane region" description="Helical" evidence="6">
    <location>
        <begin position="24"/>
        <end position="44"/>
    </location>
</feature>
<evidence type="ECO:0000313" key="8">
    <source>
        <dbReference type="EMBL" id="WOO32699.1"/>
    </source>
</evidence>
<accession>A0ABZ0J378</accession>
<keyword evidence="9" id="KW-1185">Reference proteome</keyword>
<dbReference type="Gene3D" id="1.10.760.10">
    <property type="entry name" value="Cytochrome c-like domain"/>
    <property type="match status" value="1"/>
</dbReference>
<name>A0ABZ0J378_9BURK</name>
<proteinExistence type="predicted"/>
<keyword evidence="6" id="KW-0472">Membrane</keyword>
<evidence type="ECO:0000256" key="1">
    <source>
        <dbReference type="ARBA" id="ARBA00022617"/>
    </source>
</evidence>
<protein>
    <submittedName>
        <fullName evidence="8">Cytochrome c</fullName>
    </submittedName>
</protein>
<evidence type="ECO:0000256" key="5">
    <source>
        <dbReference type="SAM" id="MobiDB-lite"/>
    </source>
</evidence>
<dbReference type="PANTHER" id="PTHR35008">
    <property type="entry name" value="BLL4482 PROTEIN-RELATED"/>
    <property type="match status" value="1"/>
</dbReference>
<sequence length="196" mass="20567">MSQDPVTRAQQRENEDPEEAVRPMPVAALLVAAGMVVWAVVYILSTEPLTLSQFGDQRTRAELSGPVAAAGGAVDGKALYAAQCAACHQASGTGLPGVFPPLDGSEWVQGEPRVLANILLHGITGEITVKGNKYQGAMPAFPQLSDAELAGIASFIRGNWSNKAEPLQAELFAKERADGSRTTPFEGEAALKALSP</sequence>
<dbReference type="SUPFAM" id="SSF46626">
    <property type="entry name" value="Cytochrome c"/>
    <property type="match status" value="1"/>
</dbReference>
<dbReference type="InterPro" id="IPR009056">
    <property type="entry name" value="Cyt_c-like_dom"/>
</dbReference>
<gene>
    <name evidence="8" type="ORF">P4826_00790</name>
</gene>
<evidence type="ECO:0000256" key="6">
    <source>
        <dbReference type="SAM" id="Phobius"/>
    </source>
</evidence>
<dbReference type="PANTHER" id="PTHR35008:SF4">
    <property type="entry name" value="BLL4482 PROTEIN"/>
    <property type="match status" value="1"/>
</dbReference>
<dbReference type="RefSeq" id="WP_317702119.1">
    <property type="nucleotide sequence ID" value="NZ_CP136921.1"/>
</dbReference>
<evidence type="ECO:0000256" key="3">
    <source>
        <dbReference type="ARBA" id="ARBA00023004"/>
    </source>
</evidence>
<dbReference type="InterPro" id="IPR051459">
    <property type="entry name" value="Cytochrome_c-type_DH"/>
</dbReference>
<keyword evidence="1 4" id="KW-0349">Heme</keyword>
<keyword evidence="2 4" id="KW-0479">Metal-binding</keyword>
<keyword evidence="6" id="KW-1133">Transmembrane helix</keyword>
<feature type="domain" description="Cytochrome c" evidence="7">
    <location>
        <begin position="71"/>
        <end position="160"/>
    </location>
</feature>
<dbReference type="EMBL" id="CP136921">
    <property type="protein sequence ID" value="WOO32699.1"/>
    <property type="molecule type" value="Genomic_DNA"/>
</dbReference>
<evidence type="ECO:0000256" key="4">
    <source>
        <dbReference type="PROSITE-ProRule" id="PRU00433"/>
    </source>
</evidence>
<organism evidence="8 9">
    <name type="scientific">Diaphorobacter limosus</name>
    <dbReference type="NCBI Taxonomy" id="3036128"/>
    <lineage>
        <taxon>Bacteria</taxon>
        <taxon>Pseudomonadati</taxon>
        <taxon>Pseudomonadota</taxon>
        <taxon>Betaproteobacteria</taxon>
        <taxon>Burkholderiales</taxon>
        <taxon>Comamonadaceae</taxon>
        <taxon>Diaphorobacter</taxon>
    </lineage>
</organism>
<evidence type="ECO:0000256" key="2">
    <source>
        <dbReference type="ARBA" id="ARBA00022723"/>
    </source>
</evidence>
<dbReference type="InterPro" id="IPR036909">
    <property type="entry name" value="Cyt_c-like_dom_sf"/>
</dbReference>
<feature type="region of interest" description="Disordered" evidence="5">
    <location>
        <begin position="176"/>
        <end position="196"/>
    </location>
</feature>
<evidence type="ECO:0000313" key="9">
    <source>
        <dbReference type="Proteomes" id="UP001303211"/>
    </source>
</evidence>
<dbReference type="Proteomes" id="UP001303211">
    <property type="component" value="Chromosome"/>
</dbReference>
<keyword evidence="6" id="KW-0812">Transmembrane</keyword>
<reference evidence="8 9" key="1">
    <citation type="submission" date="2023-03" db="EMBL/GenBank/DDBJ databases">
        <title>Diaphorobacter basophil sp. nov., isolated from a sewage-treatment plant.</title>
        <authorList>
            <person name="Yang K."/>
        </authorList>
    </citation>
    <scope>NUCLEOTIDE SEQUENCE [LARGE SCALE GENOMIC DNA]</scope>
    <source>
        <strain evidence="8 9">Y-1</strain>
    </source>
</reference>